<evidence type="ECO:0000313" key="2">
    <source>
        <dbReference type="EMBL" id="AIL54344.1"/>
    </source>
</evidence>
<organism evidence="2">
    <name type="scientific">Dendrobium officinale</name>
    <name type="common">Orchid</name>
    <dbReference type="NCBI Taxonomy" id="142615"/>
    <lineage>
        <taxon>Eukaryota</taxon>
        <taxon>Viridiplantae</taxon>
        <taxon>Streptophyta</taxon>
        <taxon>Embryophyta</taxon>
        <taxon>Tracheophyta</taxon>
        <taxon>Spermatophyta</taxon>
        <taxon>Magnoliopsida</taxon>
        <taxon>Liliopsida</taxon>
        <taxon>Asparagales</taxon>
        <taxon>Orchidaceae</taxon>
        <taxon>Epidendroideae</taxon>
        <taxon>Malaxideae</taxon>
        <taxon>Dendrobiinae</taxon>
        <taxon>Dendrobium</taxon>
    </lineage>
</organism>
<dbReference type="GO" id="GO:0003964">
    <property type="term" value="F:RNA-directed DNA polymerase activity"/>
    <property type="evidence" value="ECO:0007669"/>
    <property type="project" value="UniProtKB-KW"/>
</dbReference>
<keyword evidence="2" id="KW-0695">RNA-directed DNA polymerase</keyword>
<dbReference type="AlphaFoldDB" id="A0A077ES65"/>
<accession>A0A077ES65</accession>
<evidence type="ECO:0000259" key="1">
    <source>
        <dbReference type="Pfam" id="PF07727"/>
    </source>
</evidence>
<feature type="non-terminal residue" evidence="2">
    <location>
        <position position="87"/>
    </location>
</feature>
<dbReference type="InterPro" id="IPR013103">
    <property type="entry name" value="RVT_2"/>
</dbReference>
<keyword evidence="2" id="KW-0808">Transferase</keyword>
<feature type="non-terminal residue" evidence="2">
    <location>
        <position position="1"/>
    </location>
</feature>
<name>A0A077ES65_DENOF</name>
<proteinExistence type="predicted"/>
<dbReference type="EMBL" id="KJ849272">
    <property type="protein sequence ID" value="AIL54344.1"/>
    <property type="molecule type" value="Genomic_DNA"/>
</dbReference>
<dbReference type="Pfam" id="PF07727">
    <property type="entry name" value="RVT_2"/>
    <property type="match status" value="1"/>
</dbReference>
<reference evidence="2" key="1">
    <citation type="submission" date="2014-05" db="EMBL/GenBank/DDBJ databases">
        <title>Transcriptionally activated reverse transcriptase of Ty1-copia retrotransposons in Dendrobium officinale Kimura et Migo under cold sterss.</title>
        <authorList>
            <person name="Li C."/>
            <person name="Si J."/>
            <person name="Gao Y."/>
        </authorList>
    </citation>
    <scope>NUCLEOTIDE SEQUENCE</scope>
    <source>
        <tissue evidence="2">Leaf</tissue>
    </source>
</reference>
<sequence length="87" mass="10153">TAFLHGDLPDDIYMHQPQGFEDPQHLNHVCKLNNPLYGLMQAPHQWFQKFTNFLLARGFGFSHSDSSLLIFSKNQIQIFLLIYVDDM</sequence>
<keyword evidence="2" id="KW-0548">Nucleotidyltransferase</keyword>
<protein>
    <submittedName>
        <fullName evidence="2">Reverse transcriptase</fullName>
    </submittedName>
</protein>
<feature type="domain" description="Reverse transcriptase Ty1/copia-type" evidence="1">
    <location>
        <begin position="1"/>
        <end position="87"/>
    </location>
</feature>